<keyword evidence="3" id="KW-1185">Reference proteome</keyword>
<dbReference type="InterPro" id="IPR052523">
    <property type="entry name" value="Trichothecene_AcTrans"/>
</dbReference>
<feature type="non-terminal residue" evidence="2">
    <location>
        <position position="1"/>
    </location>
</feature>
<dbReference type="InterPro" id="IPR000182">
    <property type="entry name" value="GNAT_dom"/>
</dbReference>
<dbReference type="AlphaFoldDB" id="A0A941ISQ0"/>
<organism evidence="2 3">
    <name type="scientific">Actinospica durhamensis</name>
    <dbReference type="NCBI Taxonomy" id="1508375"/>
    <lineage>
        <taxon>Bacteria</taxon>
        <taxon>Bacillati</taxon>
        <taxon>Actinomycetota</taxon>
        <taxon>Actinomycetes</taxon>
        <taxon>Catenulisporales</taxon>
        <taxon>Actinospicaceae</taxon>
        <taxon>Actinospica</taxon>
    </lineage>
</organism>
<feature type="domain" description="N-acetyltransferase" evidence="1">
    <location>
        <begin position="7"/>
        <end position="144"/>
    </location>
</feature>
<dbReference type="GO" id="GO:0016747">
    <property type="term" value="F:acyltransferase activity, transferring groups other than amino-acyl groups"/>
    <property type="evidence" value="ECO:0007669"/>
    <property type="project" value="InterPro"/>
</dbReference>
<evidence type="ECO:0000313" key="2">
    <source>
        <dbReference type="EMBL" id="MBR7838769.1"/>
    </source>
</evidence>
<dbReference type="PROSITE" id="PS51186">
    <property type="entry name" value="GNAT"/>
    <property type="match status" value="1"/>
</dbReference>
<comment type="caution">
    <text evidence="2">The sequence shown here is derived from an EMBL/GenBank/DDBJ whole genome shotgun (WGS) entry which is preliminary data.</text>
</comment>
<dbReference type="RefSeq" id="WP_212533219.1">
    <property type="nucleotide sequence ID" value="NZ_JAGSOG010000327.1"/>
</dbReference>
<dbReference type="InterPro" id="IPR016181">
    <property type="entry name" value="Acyl_CoA_acyltransferase"/>
</dbReference>
<evidence type="ECO:0000313" key="3">
    <source>
        <dbReference type="Proteomes" id="UP000675781"/>
    </source>
</evidence>
<name>A0A941ISQ0_9ACTN</name>
<dbReference type="PANTHER" id="PTHR42791">
    <property type="entry name" value="GNAT FAMILY ACETYLTRANSFERASE"/>
    <property type="match status" value="1"/>
</dbReference>
<proteinExistence type="predicted"/>
<dbReference type="Pfam" id="PF00583">
    <property type="entry name" value="Acetyltransf_1"/>
    <property type="match status" value="1"/>
</dbReference>
<dbReference type="Gene3D" id="3.40.630.30">
    <property type="match status" value="1"/>
</dbReference>
<dbReference type="EMBL" id="JAGSOG010000327">
    <property type="protein sequence ID" value="MBR7838769.1"/>
    <property type="molecule type" value="Genomic_DNA"/>
</dbReference>
<dbReference type="PANTHER" id="PTHR42791:SF2">
    <property type="entry name" value="N-ACETYLTRANSFERASE DOMAIN-CONTAINING PROTEIN"/>
    <property type="match status" value="1"/>
</dbReference>
<sequence length="144" mass="15696">DAGGPGFAAREVRTPEQWADFVDVLCSCWDPPRPVMHDFLRRARFAALAPGSCGRFLVGYVEEVPVCTAEALLYADVAVLYNIVTLPDRQCRGYGTAITVAALELAREAGYRVAALQASAQGEPVYRRLGFEQVGQYMLYGFGG</sequence>
<protein>
    <submittedName>
        <fullName evidence="2">GNAT family N-acetyltransferase</fullName>
    </submittedName>
</protein>
<reference evidence="2" key="1">
    <citation type="submission" date="2021-04" db="EMBL/GenBank/DDBJ databases">
        <title>Genome based classification of Actinospica acidithermotolerans sp. nov., an actinobacterium isolated from an Indonesian hot spring.</title>
        <authorList>
            <person name="Kusuma A.B."/>
            <person name="Putra K.E."/>
            <person name="Nafisah S."/>
            <person name="Loh J."/>
            <person name="Nouioui I."/>
            <person name="Goodfellow M."/>
        </authorList>
    </citation>
    <scope>NUCLEOTIDE SEQUENCE</scope>
    <source>
        <strain evidence="2">CSCA 57</strain>
    </source>
</reference>
<gene>
    <name evidence="2" type="ORF">KDL01_36210</name>
</gene>
<dbReference type="CDD" id="cd04301">
    <property type="entry name" value="NAT_SF"/>
    <property type="match status" value="1"/>
</dbReference>
<dbReference type="Proteomes" id="UP000675781">
    <property type="component" value="Unassembled WGS sequence"/>
</dbReference>
<accession>A0A941ISQ0</accession>
<dbReference type="SUPFAM" id="SSF55729">
    <property type="entry name" value="Acyl-CoA N-acyltransferases (Nat)"/>
    <property type="match status" value="1"/>
</dbReference>
<evidence type="ECO:0000259" key="1">
    <source>
        <dbReference type="PROSITE" id="PS51186"/>
    </source>
</evidence>